<keyword evidence="3" id="KW-1185">Reference proteome</keyword>
<organism evidence="2 3">
    <name type="scientific">Morus notabilis</name>
    <dbReference type="NCBI Taxonomy" id="981085"/>
    <lineage>
        <taxon>Eukaryota</taxon>
        <taxon>Viridiplantae</taxon>
        <taxon>Streptophyta</taxon>
        <taxon>Embryophyta</taxon>
        <taxon>Tracheophyta</taxon>
        <taxon>Spermatophyta</taxon>
        <taxon>Magnoliopsida</taxon>
        <taxon>eudicotyledons</taxon>
        <taxon>Gunneridae</taxon>
        <taxon>Pentapetalae</taxon>
        <taxon>rosids</taxon>
        <taxon>fabids</taxon>
        <taxon>Rosales</taxon>
        <taxon>Moraceae</taxon>
        <taxon>Moreae</taxon>
        <taxon>Morus</taxon>
    </lineage>
</organism>
<sequence length="88" mass="9604">MKLLSKNKKQGSISFRSLEKEGSSSRGNFVELSLFSPGRDATPPGSGRFKYKVYAPTEVKGWLRHCSQEGSPPLLDGPMRPPAPCHGT</sequence>
<feature type="compositionally biased region" description="Pro residues" evidence="1">
    <location>
        <begin position="79"/>
        <end position="88"/>
    </location>
</feature>
<evidence type="ECO:0000313" key="2">
    <source>
        <dbReference type="EMBL" id="EXB80381.1"/>
    </source>
</evidence>
<name>W9RZS2_9ROSA</name>
<feature type="region of interest" description="Disordered" evidence="1">
    <location>
        <begin position="68"/>
        <end position="88"/>
    </location>
</feature>
<proteinExistence type="predicted"/>
<evidence type="ECO:0000256" key="1">
    <source>
        <dbReference type="SAM" id="MobiDB-lite"/>
    </source>
</evidence>
<reference evidence="3" key="1">
    <citation type="submission" date="2013-01" db="EMBL/GenBank/DDBJ databases">
        <title>Draft Genome Sequence of a Mulberry Tree, Morus notabilis C.K. Schneid.</title>
        <authorList>
            <person name="He N."/>
            <person name="Zhao S."/>
        </authorList>
    </citation>
    <scope>NUCLEOTIDE SEQUENCE</scope>
</reference>
<gene>
    <name evidence="2" type="ORF">L484_010950</name>
</gene>
<dbReference type="AlphaFoldDB" id="W9RZS2"/>
<accession>W9RZS2</accession>
<evidence type="ECO:0000313" key="3">
    <source>
        <dbReference type="Proteomes" id="UP000030645"/>
    </source>
</evidence>
<dbReference type="EMBL" id="KE344807">
    <property type="protein sequence ID" value="EXB80381.1"/>
    <property type="molecule type" value="Genomic_DNA"/>
</dbReference>
<protein>
    <submittedName>
        <fullName evidence="2">Uncharacterized protein</fullName>
    </submittedName>
</protein>
<feature type="region of interest" description="Disordered" evidence="1">
    <location>
        <begin position="1"/>
        <end position="26"/>
    </location>
</feature>
<dbReference type="Proteomes" id="UP000030645">
    <property type="component" value="Unassembled WGS sequence"/>
</dbReference>